<evidence type="ECO:0000313" key="2">
    <source>
        <dbReference type="Proteomes" id="UP000789901"/>
    </source>
</evidence>
<dbReference type="Proteomes" id="UP000789901">
    <property type="component" value="Unassembled WGS sequence"/>
</dbReference>
<gene>
    <name evidence="1" type="ORF">GMARGA_LOCUS39674</name>
</gene>
<reference evidence="1 2" key="1">
    <citation type="submission" date="2021-06" db="EMBL/GenBank/DDBJ databases">
        <authorList>
            <person name="Kallberg Y."/>
            <person name="Tangrot J."/>
            <person name="Rosling A."/>
        </authorList>
    </citation>
    <scope>NUCLEOTIDE SEQUENCE [LARGE SCALE GENOMIC DNA]</scope>
    <source>
        <strain evidence="1 2">120-4 pot B 10/14</strain>
    </source>
</reference>
<sequence length="66" mass="7506">MAKDTLNATAKAITALANAMERGDEKSLLKIDFYYEEFERAAKANYWSPARQLELACTYIKDNAQE</sequence>
<protein>
    <submittedName>
        <fullName evidence="1">22935_t:CDS:1</fullName>
    </submittedName>
</protein>
<dbReference type="EMBL" id="CAJVQB010095867">
    <property type="protein sequence ID" value="CAG8849361.1"/>
    <property type="molecule type" value="Genomic_DNA"/>
</dbReference>
<proteinExistence type="predicted"/>
<comment type="caution">
    <text evidence="1">The sequence shown here is derived from an EMBL/GenBank/DDBJ whole genome shotgun (WGS) entry which is preliminary data.</text>
</comment>
<evidence type="ECO:0000313" key="1">
    <source>
        <dbReference type="EMBL" id="CAG8849361.1"/>
    </source>
</evidence>
<keyword evidence="2" id="KW-1185">Reference proteome</keyword>
<name>A0ABN7X6M1_GIGMA</name>
<accession>A0ABN7X6M1</accession>
<feature type="non-terminal residue" evidence="1">
    <location>
        <position position="66"/>
    </location>
</feature>
<organism evidence="1 2">
    <name type="scientific">Gigaspora margarita</name>
    <dbReference type="NCBI Taxonomy" id="4874"/>
    <lineage>
        <taxon>Eukaryota</taxon>
        <taxon>Fungi</taxon>
        <taxon>Fungi incertae sedis</taxon>
        <taxon>Mucoromycota</taxon>
        <taxon>Glomeromycotina</taxon>
        <taxon>Glomeromycetes</taxon>
        <taxon>Diversisporales</taxon>
        <taxon>Gigasporaceae</taxon>
        <taxon>Gigaspora</taxon>
    </lineage>
</organism>